<feature type="region of interest" description="Disordered" evidence="9">
    <location>
        <begin position="473"/>
        <end position="559"/>
    </location>
</feature>
<evidence type="ECO:0000256" key="6">
    <source>
        <dbReference type="ARBA" id="ARBA00031792"/>
    </source>
</evidence>
<dbReference type="GO" id="GO:0002939">
    <property type="term" value="P:tRNA N1-guanine methylation"/>
    <property type="evidence" value="ECO:0007669"/>
    <property type="project" value="TreeGrafter"/>
</dbReference>
<keyword evidence="5" id="KW-0949">S-adenosyl-L-methionine</keyword>
<feature type="compositionally biased region" description="Basic and acidic residues" evidence="9">
    <location>
        <begin position="1"/>
        <end position="15"/>
    </location>
</feature>
<evidence type="ECO:0000256" key="7">
    <source>
        <dbReference type="ARBA" id="ARBA00032166"/>
    </source>
</evidence>
<protein>
    <recommendedName>
        <fullName evidence="2">tRNA (guanine(9)-N1)-methyltransferase</fullName>
        <ecNumber evidence="1">2.1.1.221</ecNumber>
    </recommendedName>
    <alternativeName>
        <fullName evidence="7">tRNA methyltransferase 10</fullName>
    </alternativeName>
    <alternativeName>
        <fullName evidence="6">tRNA(m1G9)-methyltransferase</fullName>
    </alternativeName>
</protein>
<dbReference type="CDD" id="cd18089">
    <property type="entry name" value="SPOUT_Trm10-like"/>
    <property type="match status" value="1"/>
</dbReference>
<dbReference type="EMBL" id="LVYI01000006">
    <property type="protein sequence ID" value="OAP58495.1"/>
    <property type="molecule type" value="Genomic_DNA"/>
</dbReference>
<feature type="compositionally biased region" description="Basic residues" evidence="9">
    <location>
        <begin position="126"/>
        <end position="143"/>
    </location>
</feature>
<dbReference type="OrthoDB" id="278300at2759"/>
<name>A0A178ZHK1_9EURO</name>
<feature type="region of interest" description="Disordered" evidence="9">
    <location>
        <begin position="1"/>
        <end position="191"/>
    </location>
</feature>
<proteinExistence type="predicted"/>
<dbReference type="GeneID" id="30011753"/>
<dbReference type="RefSeq" id="XP_018691862.1">
    <property type="nucleotide sequence ID" value="XM_018839094.1"/>
</dbReference>
<dbReference type="Proteomes" id="UP000078343">
    <property type="component" value="Unassembled WGS sequence"/>
</dbReference>
<feature type="compositionally biased region" description="Basic and acidic residues" evidence="9">
    <location>
        <begin position="115"/>
        <end position="125"/>
    </location>
</feature>
<dbReference type="PANTHER" id="PTHR13563:SF13">
    <property type="entry name" value="TRNA METHYLTRANSFERASE 10 HOMOLOG A"/>
    <property type="match status" value="1"/>
</dbReference>
<keyword evidence="4" id="KW-0808">Transferase</keyword>
<dbReference type="PANTHER" id="PTHR13563">
    <property type="entry name" value="TRNA (GUANINE-9-) METHYLTRANSFERASE"/>
    <property type="match status" value="1"/>
</dbReference>
<feature type="compositionally biased region" description="Acidic residues" evidence="9">
    <location>
        <begin position="495"/>
        <end position="519"/>
    </location>
</feature>
<keyword evidence="12" id="KW-1185">Reference proteome</keyword>
<sequence>MEAEERPAKLRKLDSDNDPGLTEDADTPPLLSNLPGTVTGSADARSMQNSKPEECAANLQDPPDTREEVDGRDESDDLELDSESKPDLSHKAPQQQQDGDASKPLSKNQLKKLKKREEWEAARDYRKAKRKQKIQEKRARKRAAREEEEQNRLQTLQQPSLVGGKGTVGEVDGTKTTTSMPPQQPPPKMKFRRPVQVPMTILIDCGFDELMMEKERISLGSQLTRSYSDNSRTRYQSHLVISSWGGLLKERFDTVLSKHYLNWRNVTFVEGDFVEAAKKAEELMRGPGGGKLVGCFEKHAVAAAAPPAGTESPVVSKDATSQDLKAADNSLRSEEDGKGDGNGLLKPQETATPNASVSAEPGVQHSSPSDPPVPPQGEVIYLTSDSPDTLTTLSPYSTYIVGGLVDKNRHKGICYKTAMARGIKTAKLPIGEYLEMTSRKVLATNHVVEILLRYLEEEDWGKAFLRVIPKRKGGKLRESAAGEGNGEKNGRPAEADDDGAGDDTAEDDYDDDDNDDDNGDRDVNKEEQRNGERVSRALEAELQNQRVPEPEPGQNTNPA</sequence>
<evidence type="ECO:0000256" key="4">
    <source>
        <dbReference type="ARBA" id="ARBA00022679"/>
    </source>
</evidence>
<evidence type="ECO:0000256" key="3">
    <source>
        <dbReference type="ARBA" id="ARBA00022603"/>
    </source>
</evidence>
<feature type="domain" description="SAM-dependent MTase TRM10-type" evidence="10">
    <location>
        <begin position="187"/>
        <end position="475"/>
    </location>
</feature>
<evidence type="ECO:0000259" key="10">
    <source>
        <dbReference type="PROSITE" id="PS51675"/>
    </source>
</evidence>
<evidence type="ECO:0000313" key="11">
    <source>
        <dbReference type="EMBL" id="OAP58495.1"/>
    </source>
</evidence>
<evidence type="ECO:0000256" key="9">
    <source>
        <dbReference type="SAM" id="MobiDB-lite"/>
    </source>
</evidence>
<comment type="catalytic activity">
    <reaction evidence="8">
        <text>guanosine(9) in tRNA + S-adenosyl-L-methionine = N(1)-methylguanosine(9) in tRNA + S-adenosyl-L-homocysteine + H(+)</text>
        <dbReference type="Rhea" id="RHEA:43156"/>
        <dbReference type="Rhea" id="RHEA-COMP:10367"/>
        <dbReference type="Rhea" id="RHEA-COMP:10368"/>
        <dbReference type="ChEBI" id="CHEBI:15378"/>
        <dbReference type="ChEBI" id="CHEBI:57856"/>
        <dbReference type="ChEBI" id="CHEBI:59789"/>
        <dbReference type="ChEBI" id="CHEBI:73542"/>
        <dbReference type="ChEBI" id="CHEBI:74269"/>
        <dbReference type="EC" id="2.1.1.221"/>
    </reaction>
</comment>
<feature type="region of interest" description="Disordered" evidence="9">
    <location>
        <begin position="306"/>
        <end position="378"/>
    </location>
</feature>
<evidence type="ECO:0000256" key="5">
    <source>
        <dbReference type="ARBA" id="ARBA00022691"/>
    </source>
</evidence>
<feature type="compositionally biased region" description="Basic and acidic residues" evidence="9">
    <location>
        <begin position="475"/>
        <end position="494"/>
    </location>
</feature>
<accession>A0A178ZHK1</accession>
<dbReference type="STRING" id="1367422.A0A178ZHK1"/>
<dbReference type="GO" id="GO:0005634">
    <property type="term" value="C:nucleus"/>
    <property type="evidence" value="ECO:0007669"/>
    <property type="project" value="TreeGrafter"/>
</dbReference>
<dbReference type="PROSITE" id="PS51675">
    <property type="entry name" value="SAM_MT_TRM10"/>
    <property type="match status" value="1"/>
</dbReference>
<gene>
    <name evidence="11" type="ORF">AYL99_07585</name>
</gene>
<feature type="compositionally biased region" description="Basic and acidic residues" evidence="9">
    <location>
        <begin position="520"/>
        <end position="539"/>
    </location>
</feature>
<dbReference type="InterPro" id="IPR007356">
    <property type="entry name" value="tRNA_m1G_MeTrfase_euk"/>
</dbReference>
<dbReference type="Gene3D" id="3.40.1280.30">
    <property type="match status" value="1"/>
</dbReference>
<feature type="compositionally biased region" description="Polar residues" evidence="9">
    <location>
        <begin position="34"/>
        <end position="50"/>
    </location>
</feature>
<dbReference type="InterPro" id="IPR038459">
    <property type="entry name" value="MT_TRM10-typ_sf"/>
</dbReference>
<organism evidence="11 12">
    <name type="scientific">Fonsecaea erecta</name>
    <dbReference type="NCBI Taxonomy" id="1367422"/>
    <lineage>
        <taxon>Eukaryota</taxon>
        <taxon>Fungi</taxon>
        <taxon>Dikarya</taxon>
        <taxon>Ascomycota</taxon>
        <taxon>Pezizomycotina</taxon>
        <taxon>Eurotiomycetes</taxon>
        <taxon>Chaetothyriomycetidae</taxon>
        <taxon>Chaetothyriales</taxon>
        <taxon>Herpotrichiellaceae</taxon>
        <taxon>Fonsecaea</taxon>
    </lineage>
</organism>
<dbReference type="EC" id="2.1.1.221" evidence="1"/>
<dbReference type="InterPro" id="IPR028564">
    <property type="entry name" value="MT_TRM10-typ"/>
</dbReference>
<reference evidence="11 12" key="1">
    <citation type="submission" date="2016-04" db="EMBL/GenBank/DDBJ databases">
        <title>Draft genome of Fonsecaea erecta CBS 125763.</title>
        <authorList>
            <person name="Weiss V.A."/>
            <person name="Vicente V.A."/>
            <person name="Raittz R.T."/>
            <person name="Moreno L.F."/>
            <person name="De Souza E.M."/>
            <person name="Pedrosa F.O."/>
            <person name="Steffens M.B."/>
            <person name="Faoro H."/>
            <person name="Tadra-Sfeir M.Z."/>
            <person name="Najafzadeh M.J."/>
            <person name="Felipe M.S."/>
            <person name="Teixeira M."/>
            <person name="Sun J."/>
            <person name="Xi L."/>
            <person name="Gomes R."/>
            <person name="De Azevedo C.M."/>
            <person name="Salgado C.G."/>
            <person name="Da Silva M.B."/>
            <person name="Nascimento M.F."/>
            <person name="Queiroz-Telles F."/>
            <person name="Attili D.S."/>
            <person name="Gorbushina A."/>
        </authorList>
    </citation>
    <scope>NUCLEOTIDE SEQUENCE [LARGE SCALE GENOMIC DNA]</scope>
    <source>
        <strain evidence="11 12">CBS 125763</strain>
    </source>
</reference>
<feature type="compositionally biased region" description="Acidic residues" evidence="9">
    <location>
        <begin position="70"/>
        <end position="81"/>
    </location>
</feature>
<dbReference type="AlphaFoldDB" id="A0A178ZHK1"/>
<evidence type="ECO:0000313" key="12">
    <source>
        <dbReference type="Proteomes" id="UP000078343"/>
    </source>
</evidence>
<comment type="caution">
    <text evidence="11">The sequence shown here is derived from an EMBL/GenBank/DDBJ whole genome shotgun (WGS) entry which is preliminary data.</text>
</comment>
<evidence type="ECO:0000256" key="1">
    <source>
        <dbReference type="ARBA" id="ARBA00012797"/>
    </source>
</evidence>
<evidence type="ECO:0000256" key="8">
    <source>
        <dbReference type="ARBA" id="ARBA00048434"/>
    </source>
</evidence>
<dbReference type="GO" id="GO:0052905">
    <property type="term" value="F:tRNA (guanosine(9)-N1)-methyltransferase activity"/>
    <property type="evidence" value="ECO:0007669"/>
    <property type="project" value="UniProtKB-EC"/>
</dbReference>
<keyword evidence="3" id="KW-0489">Methyltransferase</keyword>
<dbReference type="GO" id="GO:0000049">
    <property type="term" value="F:tRNA binding"/>
    <property type="evidence" value="ECO:0007669"/>
    <property type="project" value="TreeGrafter"/>
</dbReference>
<evidence type="ECO:0000256" key="2">
    <source>
        <dbReference type="ARBA" id="ARBA00020451"/>
    </source>
</evidence>